<keyword evidence="5" id="KW-1185">Reference proteome</keyword>
<protein>
    <submittedName>
        <fullName evidence="6">Serpin A12</fullName>
    </submittedName>
</protein>
<dbReference type="PROSITE" id="PS00284">
    <property type="entry name" value="SERPIN"/>
    <property type="match status" value="1"/>
</dbReference>
<evidence type="ECO:0000313" key="5">
    <source>
        <dbReference type="Proteomes" id="UP000694850"/>
    </source>
</evidence>
<dbReference type="InterPro" id="IPR036186">
    <property type="entry name" value="Serpin_sf"/>
</dbReference>
<dbReference type="CTD" id="145264"/>
<dbReference type="FunFam" id="2.10.310.10:FF:000001">
    <property type="entry name" value="Serpin family A member 1"/>
    <property type="match status" value="1"/>
</dbReference>
<proteinExistence type="inferred from homology"/>
<dbReference type="Gene3D" id="3.30.497.10">
    <property type="entry name" value="Antithrombin, subunit I, domain 2"/>
    <property type="match status" value="1"/>
</dbReference>
<evidence type="ECO:0000256" key="1">
    <source>
        <dbReference type="ARBA" id="ARBA00009500"/>
    </source>
</evidence>
<dbReference type="AlphaFoldDB" id="A0A8B7A458"/>
<dbReference type="SMART" id="SM00093">
    <property type="entry name" value="SERPIN"/>
    <property type="match status" value="1"/>
</dbReference>
<keyword evidence="3" id="KW-0732">Signal</keyword>
<dbReference type="PANTHER" id="PTHR11461:SF157">
    <property type="entry name" value="SERPIN A12"/>
    <property type="match status" value="1"/>
</dbReference>
<feature type="domain" description="Serpin" evidence="4">
    <location>
        <begin position="57"/>
        <end position="411"/>
    </location>
</feature>
<gene>
    <name evidence="6" type="primary">SERPINA12</name>
</gene>
<accession>A0A8B7A458</accession>
<dbReference type="GO" id="GO:0005615">
    <property type="term" value="C:extracellular space"/>
    <property type="evidence" value="ECO:0007669"/>
    <property type="project" value="InterPro"/>
</dbReference>
<dbReference type="SUPFAM" id="SSF56574">
    <property type="entry name" value="Serpins"/>
    <property type="match status" value="1"/>
</dbReference>
<comment type="similarity">
    <text evidence="1 2">Belongs to the serpin family.</text>
</comment>
<feature type="signal peptide" evidence="3">
    <location>
        <begin position="1"/>
        <end position="19"/>
    </location>
</feature>
<dbReference type="Pfam" id="PF00079">
    <property type="entry name" value="Serpin"/>
    <property type="match status" value="1"/>
</dbReference>
<dbReference type="RefSeq" id="XP_007942738.1">
    <property type="nucleotide sequence ID" value="XM_007944547.1"/>
</dbReference>
<evidence type="ECO:0000256" key="3">
    <source>
        <dbReference type="SAM" id="SignalP"/>
    </source>
</evidence>
<dbReference type="GeneID" id="103200127"/>
<name>A0A8B7A458_ORYAF</name>
<dbReference type="InterPro" id="IPR023795">
    <property type="entry name" value="Serpin_CS"/>
</dbReference>
<dbReference type="Gene3D" id="2.30.39.10">
    <property type="entry name" value="Alpha-1-antitrypsin, domain 1"/>
    <property type="match status" value="1"/>
</dbReference>
<evidence type="ECO:0000313" key="6">
    <source>
        <dbReference type="RefSeq" id="XP_007942738.1"/>
    </source>
</evidence>
<organism evidence="5 6">
    <name type="scientific">Orycteropus afer afer</name>
    <dbReference type="NCBI Taxonomy" id="1230840"/>
    <lineage>
        <taxon>Eukaryota</taxon>
        <taxon>Metazoa</taxon>
        <taxon>Chordata</taxon>
        <taxon>Craniata</taxon>
        <taxon>Vertebrata</taxon>
        <taxon>Euteleostomi</taxon>
        <taxon>Mammalia</taxon>
        <taxon>Eutheria</taxon>
        <taxon>Afrotheria</taxon>
        <taxon>Tubulidentata</taxon>
        <taxon>Orycteropodidae</taxon>
        <taxon>Orycteropus</taxon>
    </lineage>
</organism>
<dbReference type="PRINTS" id="PR00780">
    <property type="entry name" value="LEUSERPINII"/>
</dbReference>
<dbReference type="OrthoDB" id="671595at2759"/>
<evidence type="ECO:0000259" key="4">
    <source>
        <dbReference type="SMART" id="SM00093"/>
    </source>
</evidence>
<dbReference type="Proteomes" id="UP000694850">
    <property type="component" value="Unplaced"/>
</dbReference>
<dbReference type="FunFam" id="2.30.39.10:FF:000002">
    <property type="entry name" value="Serpin family D member 1"/>
    <property type="match status" value="1"/>
</dbReference>
<dbReference type="InterPro" id="IPR000215">
    <property type="entry name" value="Serpin_fam"/>
</dbReference>
<dbReference type="FunFam" id="3.30.497.10:FF:000001">
    <property type="entry name" value="Serine protease inhibitor"/>
    <property type="match status" value="1"/>
</dbReference>
<feature type="chain" id="PRO_5034084482" evidence="3">
    <location>
        <begin position="20"/>
        <end position="414"/>
    </location>
</feature>
<evidence type="ECO:0000256" key="2">
    <source>
        <dbReference type="RuleBase" id="RU000411"/>
    </source>
</evidence>
<dbReference type="PANTHER" id="PTHR11461">
    <property type="entry name" value="SERINE PROTEASE INHIBITOR, SERPIN"/>
    <property type="match status" value="1"/>
</dbReference>
<dbReference type="InterPro" id="IPR042185">
    <property type="entry name" value="Serpin_sf_2"/>
</dbReference>
<dbReference type="InterPro" id="IPR023796">
    <property type="entry name" value="Serpin_dom"/>
</dbReference>
<dbReference type="GO" id="GO:0004867">
    <property type="term" value="F:serine-type endopeptidase inhibitor activity"/>
    <property type="evidence" value="ECO:0007669"/>
    <property type="project" value="InterPro"/>
</dbReference>
<reference evidence="6" key="1">
    <citation type="submission" date="2025-08" db="UniProtKB">
        <authorList>
            <consortium name="RefSeq"/>
        </authorList>
    </citation>
    <scope>IDENTIFICATION</scope>
</reference>
<dbReference type="InterPro" id="IPR042178">
    <property type="entry name" value="Serpin_sf_1"/>
</dbReference>
<sequence>MNAMLGLGLLLAGFFAVEGVPQNNFSPNSHVAVSQPQVWKGRWAAQELARQNTDFGFKLFKNLASRSPSKNIFFSPLSVSMAFSMLCLGAQDSTLADIKQGFNFTNLSEKDLHEGFHYLIQRLNQGRQNVKLNLGNVLFIDQKLQPQRKFLTDAKSLYNADVVPTDFQNLEITQKKINDYVSQKTHGKLDNLIKNIDPGTVMLLINYIFFRARWQHEFDPKLTKEEDFMLDQNKSVKVPMMFHGSMYKVGRDDQLSCTVLEMPYQGNITAIFILPDEGKLASVEEAITTNVLARWRKIITQRVVDVSVPRLSITSTYNLKEVLSQLGITKIFEEHGDLTRISPHRSLKVGEVVHKAKLKMDEKGTEGAAGSGAQTLPMERPLQVKLNKTFLMMMFEEKTESMLFLGKIVNPTGA</sequence>